<evidence type="ECO:0000256" key="5">
    <source>
        <dbReference type="ARBA" id="ARBA00022776"/>
    </source>
</evidence>
<comment type="similarity">
    <text evidence="2">Belongs to the CND3 (condensin subunit 3) family.</text>
</comment>
<keyword evidence="3" id="KW-0158">Chromosome</keyword>
<evidence type="ECO:0000256" key="7">
    <source>
        <dbReference type="ARBA" id="ARBA00023306"/>
    </source>
</evidence>
<gene>
    <name evidence="10" type="ORF">CANARDRAFT_182438</name>
</gene>
<feature type="region of interest" description="Disordered" evidence="8">
    <location>
        <begin position="498"/>
        <end position="548"/>
    </location>
</feature>
<feature type="domain" description="Nuclear condensin complex subunit 3 C-terminal" evidence="9">
    <location>
        <begin position="568"/>
        <end position="840"/>
    </location>
</feature>
<evidence type="ECO:0000313" key="10">
    <source>
        <dbReference type="EMBL" id="ODV87428.1"/>
    </source>
</evidence>
<reference evidence="11" key="1">
    <citation type="submission" date="2016-04" db="EMBL/GenBank/DDBJ databases">
        <title>Comparative genomics of biotechnologically important yeasts.</title>
        <authorList>
            <consortium name="DOE Joint Genome Institute"/>
            <person name="Riley R."/>
            <person name="Haridas S."/>
            <person name="Wolfe K.H."/>
            <person name="Lopes M.R."/>
            <person name="Hittinger C.T."/>
            <person name="Goker M."/>
            <person name="Salamov A."/>
            <person name="Wisecaver J."/>
            <person name="Long T.M."/>
            <person name="Aerts A.L."/>
            <person name="Barry K."/>
            <person name="Choi C."/>
            <person name="Clum A."/>
            <person name="Coughlan A.Y."/>
            <person name="Deshpande S."/>
            <person name="Douglass A.P."/>
            <person name="Hanson S.J."/>
            <person name="Klenk H.-P."/>
            <person name="Labutti K."/>
            <person name="Lapidus A."/>
            <person name="Lindquist E."/>
            <person name="Lipzen A."/>
            <person name="Meier-Kolthoff J.P."/>
            <person name="Ohm R.A."/>
            <person name="Otillar R.P."/>
            <person name="Pangilinan J."/>
            <person name="Peng Y."/>
            <person name="Rokas A."/>
            <person name="Rosa C.A."/>
            <person name="Scheuner C."/>
            <person name="Sibirny A.A."/>
            <person name="Slot J.C."/>
            <person name="Stielow J.B."/>
            <person name="Sun H."/>
            <person name="Kurtzman C.P."/>
            <person name="Blackwell M."/>
            <person name="Grigoriev I.V."/>
            <person name="Jeffries T.W."/>
        </authorList>
    </citation>
    <scope>NUCLEOTIDE SEQUENCE [LARGE SCALE GENOMIC DNA]</scope>
    <source>
        <strain evidence="11">NRRL YB-2248</strain>
    </source>
</reference>
<keyword evidence="7" id="KW-0131">Cell cycle</keyword>
<dbReference type="InterPro" id="IPR011989">
    <property type="entry name" value="ARM-like"/>
</dbReference>
<evidence type="ECO:0000256" key="4">
    <source>
        <dbReference type="ARBA" id="ARBA00022618"/>
    </source>
</evidence>
<dbReference type="Pfam" id="PF12719">
    <property type="entry name" value="Cnd3"/>
    <property type="match status" value="1"/>
</dbReference>
<evidence type="ECO:0000256" key="2">
    <source>
        <dbReference type="ARBA" id="ARBA00006533"/>
    </source>
</evidence>
<feature type="non-terminal residue" evidence="10">
    <location>
        <position position="911"/>
    </location>
</feature>
<keyword evidence="11" id="KW-1185">Reference proteome</keyword>
<name>A0A1E4T6Z1_9ASCO</name>
<keyword evidence="4" id="KW-0132">Cell division</keyword>
<dbReference type="InterPro" id="IPR016024">
    <property type="entry name" value="ARM-type_fold"/>
</dbReference>
<dbReference type="GO" id="GO:0000796">
    <property type="term" value="C:condensin complex"/>
    <property type="evidence" value="ECO:0007669"/>
    <property type="project" value="InterPro"/>
</dbReference>
<protein>
    <recommendedName>
        <fullName evidence="9">Nuclear condensin complex subunit 3 C-terminal domain-containing protein</fullName>
    </recommendedName>
</protein>
<feature type="non-terminal residue" evidence="10">
    <location>
        <position position="1"/>
    </location>
</feature>
<dbReference type="InterPro" id="IPR027165">
    <property type="entry name" value="CND3"/>
</dbReference>
<organism evidence="10 11">
    <name type="scientific">[Candida] arabinofermentans NRRL YB-2248</name>
    <dbReference type="NCBI Taxonomy" id="983967"/>
    <lineage>
        <taxon>Eukaryota</taxon>
        <taxon>Fungi</taxon>
        <taxon>Dikarya</taxon>
        <taxon>Ascomycota</taxon>
        <taxon>Saccharomycotina</taxon>
        <taxon>Pichiomycetes</taxon>
        <taxon>Pichiales</taxon>
        <taxon>Pichiaceae</taxon>
        <taxon>Ogataea</taxon>
        <taxon>Ogataea/Candida clade</taxon>
    </lineage>
</organism>
<dbReference type="PANTHER" id="PTHR14418">
    <property type="entry name" value="CONDENSIN COMPLEX SUBUNIT 3-RELATED"/>
    <property type="match status" value="1"/>
</dbReference>
<dbReference type="InterPro" id="IPR025977">
    <property type="entry name" value="Cnd3_C"/>
</dbReference>
<dbReference type="STRING" id="983967.A0A1E4T6Z1"/>
<dbReference type="OrthoDB" id="27187at2759"/>
<evidence type="ECO:0000256" key="6">
    <source>
        <dbReference type="ARBA" id="ARBA00023067"/>
    </source>
</evidence>
<dbReference type="Gene3D" id="1.25.10.10">
    <property type="entry name" value="Leucine-rich Repeat Variant"/>
    <property type="match status" value="1"/>
</dbReference>
<dbReference type="GO" id="GO:0051301">
    <property type="term" value="P:cell division"/>
    <property type="evidence" value="ECO:0007669"/>
    <property type="project" value="UniProtKB-KW"/>
</dbReference>
<keyword evidence="5" id="KW-0498">Mitosis</keyword>
<evidence type="ECO:0000259" key="9">
    <source>
        <dbReference type="Pfam" id="PF12719"/>
    </source>
</evidence>
<evidence type="ECO:0000256" key="1">
    <source>
        <dbReference type="ARBA" id="ARBA00004286"/>
    </source>
</evidence>
<evidence type="ECO:0000256" key="8">
    <source>
        <dbReference type="SAM" id="MobiDB-lite"/>
    </source>
</evidence>
<feature type="compositionally biased region" description="Polar residues" evidence="8">
    <location>
        <begin position="539"/>
        <end position="548"/>
    </location>
</feature>
<proteinExistence type="inferred from homology"/>
<dbReference type="AlphaFoldDB" id="A0A1E4T6Z1"/>
<evidence type="ECO:0000313" key="11">
    <source>
        <dbReference type="Proteomes" id="UP000094801"/>
    </source>
</evidence>
<accession>A0A1E4T6Z1</accession>
<keyword evidence="6" id="KW-0226">DNA condensation</keyword>
<feature type="compositionally biased region" description="Acidic residues" evidence="8">
    <location>
        <begin position="516"/>
        <end position="529"/>
    </location>
</feature>
<evidence type="ECO:0000256" key="3">
    <source>
        <dbReference type="ARBA" id="ARBA00022454"/>
    </source>
</evidence>
<dbReference type="Proteomes" id="UP000094801">
    <property type="component" value="Unassembled WGS sequence"/>
</dbReference>
<sequence>LRSISELIDFDQIQIVIRKVFQDCQSSISTHKRQLVILKATQQRCRELNMSDQFNGLFLKLINKLLPIKRNEPVGDKIVRFVTAFVSAINPDVEDADENEANTLVSQEDEQMFTEFIDVLARHLVKGLNAANRNVRYRVCHLLSHLMQNMSSIDSGLYETISEELLSRIYDREPQVRMKAIATIASFQEPDGSDSISDAAKKIRFVMQNDSNPDVRRICLKLLEKNEFTKPYIFERARDVNTINRKILYHNILPEFGKIKSIDFNAREKLLTWGLRDREEVVRKAATKWLTQSLMEAVNDDVLKFLERLEVTKSEIAETALRVFLDDRPDVVSKIKFNDEIIRALTPETSMLFRIYFEYCTENKWSDQLDEYFPEAAKFSDVISYYFEKRRENLLKIEEHRAALQNNQDIADEIDISDPTEFDFVLKQLLTVAVDYDYSDEFGRSKMLNILRSTLTNDALTDEILAVMIKCIRKLSISERDFCSMIVDIINDLKDSAYEKQNPNEEAAAKTKDGQGEDEEDDDDDEDGDKDNTFRTAEENLSNATVNQSMQQELRQVEELAPEVLIDCLTIARRMLELTTEQLRDNISINSIVGNLIHPAIRRKEVKIRELGLICLGLCCTLDKDLAINSMFICGIYVSKSNVDSLIIIGLKVISDLLAVHGVSILESDKPDSVDSMAVAKLFYRTLRDNSRKEVQATSGEALYKLFLCGVINDDELFETTLLAYFNPAINDNESLKQCLAFCIPVYAFSHVSHQERIIRVVSDTLFRLFNSWEDMTDDNVSVASPHSIIQQLLYWTHPSRIVNRNPEEAETSTAIVDVAIQLLTVLERLDYTPTRKLFYKPIIVTLPKLEISEKVGLQPLQALYDVIESLELGNGGGFEHALKDIPSRNAFNKFKEIVEEAIAKASGDEE</sequence>
<dbReference type="SUPFAM" id="SSF48371">
    <property type="entry name" value="ARM repeat"/>
    <property type="match status" value="1"/>
</dbReference>
<dbReference type="GO" id="GO:0000793">
    <property type="term" value="C:condensed chromosome"/>
    <property type="evidence" value="ECO:0007669"/>
    <property type="project" value="TreeGrafter"/>
</dbReference>
<dbReference type="PANTHER" id="PTHR14418:SF5">
    <property type="entry name" value="CONDENSIN COMPLEX SUBUNIT 3"/>
    <property type="match status" value="1"/>
</dbReference>
<dbReference type="EMBL" id="KV453848">
    <property type="protein sequence ID" value="ODV87428.1"/>
    <property type="molecule type" value="Genomic_DNA"/>
</dbReference>
<comment type="subcellular location">
    <subcellularLocation>
        <location evidence="1">Chromosome</location>
    </subcellularLocation>
</comment>
<dbReference type="GO" id="GO:0007076">
    <property type="term" value="P:mitotic chromosome condensation"/>
    <property type="evidence" value="ECO:0007669"/>
    <property type="project" value="InterPro"/>
</dbReference>